<feature type="region of interest" description="Disordered" evidence="1">
    <location>
        <begin position="1"/>
        <end position="21"/>
    </location>
</feature>
<feature type="region of interest" description="Disordered" evidence="1">
    <location>
        <begin position="34"/>
        <end position="60"/>
    </location>
</feature>
<feature type="compositionally biased region" description="Polar residues" evidence="1">
    <location>
        <begin position="49"/>
        <end position="60"/>
    </location>
</feature>
<accession>A0A812TZF5</accession>
<name>A0A812TZF5_9DINO</name>
<comment type="caution">
    <text evidence="2">The sequence shown here is derived from an EMBL/GenBank/DDBJ whole genome shotgun (WGS) entry which is preliminary data.</text>
</comment>
<organism evidence="2 3">
    <name type="scientific">Symbiodinium natans</name>
    <dbReference type="NCBI Taxonomy" id="878477"/>
    <lineage>
        <taxon>Eukaryota</taxon>
        <taxon>Sar</taxon>
        <taxon>Alveolata</taxon>
        <taxon>Dinophyceae</taxon>
        <taxon>Suessiales</taxon>
        <taxon>Symbiodiniaceae</taxon>
        <taxon>Symbiodinium</taxon>
    </lineage>
</organism>
<feature type="region of interest" description="Disordered" evidence="1">
    <location>
        <begin position="98"/>
        <end position="120"/>
    </location>
</feature>
<reference evidence="2" key="1">
    <citation type="submission" date="2021-02" db="EMBL/GenBank/DDBJ databases">
        <authorList>
            <person name="Dougan E. K."/>
            <person name="Rhodes N."/>
            <person name="Thang M."/>
            <person name="Chan C."/>
        </authorList>
    </citation>
    <scope>NUCLEOTIDE SEQUENCE</scope>
</reference>
<sequence>MLPDDDGDTWEVSSEASSSSSWFSLLHHTVKDALSDRETDQNETPGLGSVTSSGYTDVSPESCNSGKTILLLTAIPASSSPRIADAHGAVIAVTAMQSTRISQKSPRGHASKPATSTSRS</sequence>
<evidence type="ECO:0000313" key="3">
    <source>
        <dbReference type="Proteomes" id="UP000604046"/>
    </source>
</evidence>
<evidence type="ECO:0000313" key="2">
    <source>
        <dbReference type="EMBL" id="CAE7547908.1"/>
    </source>
</evidence>
<keyword evidence="3" id="KW-1185">Reference proteome</keyword>
<proteinExistence type="predicted"/>
<dbReference type="EMBL" id="CAJNDS010002622">
    <property type="protein sequence ID" value="CAE7547908.1"/>
    <property type="molecule type" value="Genomic_DNA"/>
</dbReference>
<evidence type="ECO:0000256" key="1">
    <source>
        <dbReference type="SAM" id="MobiDB-lite"/>
    </source>
</evidence>
<dbReference type="AlphaFoldDB" id="A0A812TZF5"/>
<protein>
    <submittedName>
        <fullName evidence="2">Uncharacterized protein</fullName>
    </submittedName>
</protein>
<gene>
    <name evidence="2" type="ORF">SNAT2548_LOCUS30751</name>
</gene>
<dbReference type="Proteomes" id="UP000604046">
    <property type="component" value="Unassembled WGS sequence"/>
</dbReference>